<dbReference type="PROSITE" id="PS00482">
    <property type="entry name" value="DIHYDROOROTASE_1"/>
    <property type="match status" value="1"/>
</dbReference>
<dbReference type="EC" id="3.5.2.3" evidence="6"/>
<evidence type="ECO:0000256" key="4">
    <source>
        <dbReference type="ARBA" id="ARBA00022801"/>
    </source>
</evidence>
<dbReference type="InterPro" id="IPR002195">
    <property type="entry name" value="Dihydroorotase_CS"/>
</dbReference>
<dbReference type="GO" id="GO:0044205">
    <property type="term" value="P:'de novo' UMP biosynthetic process"/>
    <property type="evidence" value="ECO:0007669"/>
    <property type="project" value="UniProtKB-UniRule"/>
</dbReference>
<dbReference type="GO" id="GO:0004038">
    <property type="term" value="F:allantoinase activity"/>
    <property type="evidence" value="ECO:0007669"/>
    <property type="project" value="TreeGrafter"/>
</dbReference>
<comment type="similarity">
    <text evidence="2 6">Belongs to the metallo-dependent hydrolases superfamily. DHOase family. Class I DHOase subfamily.</text>
</comment>
<dbReference type="GO" id="GO:0004151">
    <property type="term" value="F:dihydroorotase activity"/>
    <property type="evidence" value="ECO:0007669"/>
    <property type="project" value="UniProtKB-UniRule"/>
</dbReference>
<feature type="binding site" evidence="6">
    <location>
        <begin position="63"/>
        <end position="65"/>
    </location>
    <ligand>
        <name>substrate</name>
    </ligand>
</feature>
<evidence type="ECO:0000256" key="6">
    <source>
        <dbReference type="HAMAP-Rule" id="MF_00220"/>
    </source>
</evidence>
<comment type="catalytic activity">
    <reaction evidence="6">
        <text>(S)-dihydroorotate + H2O = N-carbamoyl-L-aspartate + H(+)</text>
        <dbReference type="Rhea" id="RHEA:24296"/>
        <dbReference type="ChEBI" id="CHEBI:15377"/>
        <dbReference type="ChEBI" id="CHEBI:15378"/>
        <dbReference type="ChEBI" id="CHEBI:30864"/>
        <dbReference type="ChEBI" id="CHEBI:32814"/>
        <dbReference type="EC" id="3.5.2.3"/>
    </reaction>
</comment>
<dbReference type="GO" id="GO:0008270">
    <property type="term" value="F:zinc ion binding"/>
    <property type="evidence" value="ECO:0007669"/>
    <property type="project" value="UniProtKB-UniRule"/>
</dbReference>
<dbReference type="PROSITE" id="PS00483">
    <property type="entry name" value="DIHYDROOROTASE_2"/>
    <property type="match status" value="1"/>
</dbReference>
<feature type="binding site" evidence="6">
    <location>
        <position position="312"/>
    </location>
    <ligand>
        <name>substrate</name>
    </ligand>
</feature>
<dbReference type="GO" id="GO:0005737">
    <property type="term" value="C:cytoplasm"/>
    <property type="evidence" value="ECO:0007669"/>
    <property type="project" value="TreeGrafter"/>
</dbReference>
<feature type="binding site" evidence="6">
    <location>
        <position position="153"/>
    </location>
    <ligand>
        <name>Zn(2+)</name>
        <dbReference type="ChEBI" id="CHEBI:29105"/>
        <label>2</label>
    </ligand>
</feature>
<dbReference type="InterPro" id="IPR032466">
    <property type="entry name" value="Metal_Hydrolase"/>
</dbReference>
<feature type="active site" evidence="6">
    <location>
        <position position="308"/>
    </location>
</feature>
<organism evidence="8">
    <name type="scientific">Dictyoglomus thermophilum</name>
    <dbReference type="NCBI Taxonomy" id="14"/>
    <lineage>
        <taxon>Bacteria</taxon>
        <taxon>Pseudomonadati</taxon>
        <taxon>Dictyoglomota</taxon>
        <taxon>Dictyoglomia</taxon>
        <taxon>Dictyoglomales</taxon>
        <taxon>Dictyoglomaceae</taxon>
        <taxon>Dictyoglomus</taxon>
    </lineage>
</organism>
<dbReference type="InterPro" id="IPR050138">
    <property type="entry name" value="DHOase/Allantoinase_Hydrolase"/>
</dbReference>
<dbReference type="CDD" id="cd01317">
    <property type="entry name" value="DHOase_IIa"/>
    <property type="match status" value="1"/>
</dbReference>
<dbReference type="InterPro" id="IPR024403">
    <property type="entry name" value="DHOase_cat"/>
</dbReference>
<evidence type="ECO:0000256" key="5">
    <source>
        <dbReference type="ARBA" id="ARBA00022975"/>
    </source>
</evidence>
<feature type="binding site" evidence="6">
    <location>
        <position position="153"/>
    </location>
    <ligand>
        <name>Zn(2+)</name>
        <dbReference type="ChEBI" id="CHEBI:29105"/>
        <label>1</label>
    </ligand>
</feature>
<gene>
    <name evidence="6" type="primary">pyrC</name>
    <name evidence="8" type="ORF">ENW00_04325</name>
</gene>
<comment type="cofactor">
    <cofactor evidence="6">
        <name>Zn(2+)</name>
        <dbReference type="ChEBI" id="CHEBI:29105"/>
    </cofactor>
    <text evidence="6">Binds 2 Zn(2+) ions per subunit.</text>
</comment>
<feature type="binding site" evidence="6">
    <location>
        <position position="281"/>
    </location>
    <ligand>
        <name>substrate</name>
    </ligand>
</feature>
<dbReference type="NCBIfam" id="TIGR00857">
    <property type="entry name" value="pyrC_multi"/>
    <property type="match status" value="1"/>
</dbReference>
<feature type="binding site" evidence="6">
    <location>
        <position position="233"/>
    </location>
    <ligand>
        <name>Zn(2+)</name>
        <dbReference type="ChEBI" id="CHEBI:29105"/>
        <label>2</label>
    </ligand>
</feature>
<dbReference type="PANTHER" id="PTHR43668">
    <property type="entry name" value="ALLANTOINASE"/>
    <property type="match status" value="1"/>
</dbReference>
<evidence type="ECO:0000256" key="1">
    <source>
        <dbReference type="ARBA" id="ARBA00002368"/>
    </source>
</evidence>
<keyword evidence="6" id="KW-0862">Zinc</keyword>
<accession>A0A7C3MJC8</accession>
<feature type="binding site" evidence="6">
    <location>
        <begin position="326"/>
        <end position="327"/>
    </location>
    <ligand>
        <name>substrate</name>
    </ligand>
</feature>
<feature type="binding site" evidence="6">
    <location>
        <position position="180"/>
    </location>
    <ligand>
        <name>Zn(2+)</name>
        <dbReference type="ChEBI" id="CHEBI:29105"/>
        <label>2</label>
    </ligand>
</feature>
<dbReference type="GO" id="GO:0006145">
    <property type="term" value="P:purine nucleobase catabolic process"/>
    <property type="evidence" value="ECO:0007669"/>
    <property type="project" value="TreeGrafter"/>
</dbReference>
<comment type="function">
    <text evidence="1 6">Catalyzes the reversible cyclization of carbamoyl aspartate to dihydroorotate.</text>
</comment>
<evidence type="ECO:0000259" key="7">
    <source>
        <dbReference type="Pfam" id="PF12890"/>
    </source>
</evidence>
<dbReference type="EMBL" id="DTIN01000014">
    <property type="protein sequence ID" value="HFX13373.1"/>
    <property type="molecule type" value="Genomic_DNA"/>
</dbReference>
<proteinExistence type="inferred from homology"/>
<dbReference type="UniPathway" id="UPA00070">
    <property type="reaction ID" value="UER00117"/>
</dbReference>
<dbReference type="Gene3D" id="3.20.20.140">
    <property type="entry name" value="Metal-dependent hydrolases"/>
    <property type="match status" value="1"/>
</dbReference>
<evidence type="ECO:0000256" key="3">
    <source>
        <dbReference type="ARBA" id="ARBA00022723"/>
    </source>
</evidence>
<feature type="domain" description="Dihydroorotase catalytic" evidence="7">
    <location>
        <begin position="51"/>
        <end position="236"/>
    </location>
</feature>
<comment type="pathway">
    <text evidence="6">Pyrimidine metabolism; UMP biosynthesis via de novo pathway; (S)-dihydroorotate from bicarbonate: step 3/3.</text>
</comment>
<keyword evidence="4 6" id="KW-0378">Hydrolase</keyword>
<keyword evidence="3 6" id="KW-0479">Metal-binding</keyword>
<dbReference type="Gene3D" id="2.30.40.10">
    <property type="entry name" value="Urease, subunit C, domain 1"/>
    <property type="match status" value="1"/>
</dbReference>
<dbReference type="SUPFAM" id="SSF51338">
    <property type="entry name" value="Composite domain of metallo-dependent hydrolases"/>
    <property type="match status" value="1"/>
</dbReference>
<dbReference type="Pfam" id="PF12890">
    <property type="entry name" value="DHOase"/>
    <property type="match status" value="1"/>
</dbReference>
<dbReference type="AlphaFoldDB" id="A0A7C3MJC8"/>
<dbReference type="PANTHER" id="PTHR43668:SF2">
    <property type="entry name" value="ALLANTOINASE"/>
    <property type="match status" value="1"/>
</dbReference>
<dbReference type="InterPro" id="IPR011059">
    <property type="entry name" value="Metal-dep_hydrolase_composite"/>
</dbReference>
<reference evidence="8" key="1">
    <citation type="journal article" date="2020" name="mSystems">
        <title>Genome- and Community-Level Interaction Insights into Carbon Utilization and Element Cycling Functions of Hydrothermarchaeota in Hydrothermal Sediment.</title>
        <authorList>
            <person name="Zhou Z."/>
            <person name="Liu Y."/>
            <person name="Xu W."/>
            <person name="Pan J."/>
            <person name="Luo Z.H."/>
            <person name="Li M."/>
        </authorList>
    </citation>
    <scope>NUCLEOTIDE SEQUENCE [LARGE SCALE GENOMIC DNA]</scope>
    <source>
        <strain evidence="8">SpSt-81</strain>
    </source>
</reference>
<evidence type="ECO:0000313" key="8">
    <source>
        <dbReference type="EMBL" id="HFX13373.1"/>
    </source>
</evidence>
<feature type="binding site" evidence="6">
    <location>
        <position position="95"/>
    </location>
    <ligand>
        <name>substrate</name>
    </ligand>
</feature>
<feature type="binding site" evidence="6">
    <location>
        <position position="308"/>
    </location>
    <ligand>
        <name>Zn(2+)</name>
        <dbReference type="ChEBI" id="CHEBI:29105"/>
        <label>1</label>
    </ligand>
</feature>
<keyword evidence="5 6" id="KW-0665">Pyrimidine biosynthesis</keyword>
<feature type="binding site" evidence="6">
    <location>
        <position position="63"/>
    </location>
    <ligand>
        <name>Zn(2+)</name>
        <dbReference type="ChEBI" id="CHEBI:29105"/>
        <label>1</label>
    </ligand>
</feature>
<name>A0A7C3MJC8_DICTH</name>
<evidence type="ECO:0000256" key="2">
    <source>
        <dbReference type="ARBA" id="ARBA00010286"/>
    </source>
</evidence>
<feature type="binding site" evidence="6">
    <location>
        <position position="61"/>
    </location>
    <ligand>
        <name>Zn(2+)</name>
        <dbReference type="ChEBI" id="CHEBI:29105"/>
        <label>1</label>
    </ligand>
</feature>
<dbReference type="HAMAP" id="MF_00220_B">
    <property type="entry name" value="PyrC_classI_B"/>
    <property type="match status" value="1"/>
</dbReference>
<comment type="caution">
    <text evidence="8">The sequence shown here is derived from an EMBL/GenBank/DDBJ whole genome shotgun (WGS) entry which is preliminary data.</text>
</comment>
<dbReference type="SUPFAM" id="SSF51556">
    <property type="entry name" value="Metallo-dependent hydrolases"/>
    <property type="match status" value="1"/>
</dbReference>
<protein>
    <recommendedName>
        <fullName evidence="6">Dihydroorotase</fullName>
        <shortName evidence="6">DHOase</shortName>
        <ecNumber evidence="6">3.5.2.3</ecNumber>
    </recommendedName>
</protein>
<sequence>MKILIKNAILLHTDKNKEEIGDLYIEDGHIRGIGKELNLDQNVEIVDGKNKVVVPTLIDMHVHFREPGYEWKETLETGSMAAVAGGFTAVACMPNTNPPIDNRMIVRYIYEKSNIIGLARIYPIGTITKGREGIEISEIGDMFLAGAKAFSDDGKCVLNSEVLRCALEYAKAFDVPIIEHAEDTNLTSEGSMNWGKTAIVLGLKGMPWVAEASIVARDIFLASLTEGKLHLAHISCWQSVEMIRWGKEKGINVTCEVTPHHLVLTEDYVKESGYDTNTKMNPPLRTEKDQEVLWEALESDIIDVIATDHAPHHIDEKMIEYNLAEFGISGIETAIPLMVTYGFHQRKIPLLKIFKKMSYNPAKILNLPFIPLEEGVPANLTIIDIEAEKEVDKDKFFSKGKNTPFHGWRLKGWPIMTFVEGRLVYREGKIFR</sequence>
<dbReference type="InterPro" id="IPR004722">
    <property type="entry name" value="DHOase"/>
</dbReference>